<dbReference type="Proteomes" id="UP000309997">
    <property type="component" value="Unassembled WGS sequence"/>
</dbReference>
<dbReference type="EMBL" id="RCHU02000003">
    <property type="protein sequence ID" value="KAL3598832.1"/>
    <property type="molecule type" value="Genomic_DNA"/>
</dbReference>
<sequence>MDPDHFGNRETELGDFKEWLPGDHEDICSELFDELKLPFDYEFQSQVDDMGGTSNRAPKTDNPRDRKKRNDKAYRARCREDQKRQQQELEKLAEENARMKNENESLMKERVTVLSPKLESAAIEINRLRSESQSLKRNSDNQRILVHALTENMVLLGSDLDSLVSFLKTWRKRASGQIASSIGFFHSKKCSIGGFSSLEIFCWFPLSIALSGCFLFNEQYRGVMQNFSERGVGSLAHLVKAKVCDDSVESCLNELAYFAFEPLGDCLKLSGIVLLARTIILVGSEFCQYALWFSYGSSVHDFILP</sequence>
<proteinExistence type="predicted"/>
<reference evidence="1 2" key="1">
    <citation type="journal article" date="2024" name="Plant Biotechnol. J.">
        <title>Genome and CRISPR/Cas9 system of a widespread forest tree (Populus alba) in the world.</title>
        <authorList>
            <person name="Liu Y.J."/>
            <person name="Jiang P.F."/>
            <person name="Han X.M."/>
            <person name="Li X.Y."/>
            <person name="Wang H.M."/>
            <person name="Wang Y.J."/>
            <person name="Wang X.X."/>
            <person name="Zeng Q.Y."/>
        </authorList>
    </citation>
    <scope>NUCLEOTIDE SEQUENCE [LARGE SCALE GENOMIC DNA]</scope>
    <source>
        <strain evidence="2">cv. PAL-ZL1</strain>
    </source>
</reference>
<gene>
    <name evidence="1" type="ORF">D5086_006750</name>
</gene>
<comment type="caution">
    <text evidence="1">The sequence shown here is derived from an EMBL/GenBank/DDBJ whole genome shotgun (WGS) entry which is preliminary data.</text>
</comment>
<accession>A0ACC4CLM2</accession>
<keyword evidence="2" id="KW-1185">Reference proteome</keyword>
<protein>
    <submittedName>
        <fullName evidence="1">Uncharacterized protein</fullName>
    </submittedName>
</protein>
<name>A0ACC4CLM2_POPAL</name>
<evidence type="ECO:0000313" key="2">
    <source>
        <dbReference type="Proteomes" id="UP000309997"/>
    </source>
</evidence>
<organism evidence="1 2">
    <name type="scientific">Populus alba</name>
    <name type="common">White poplar</name>
    <dbReference type="NCBI Taxonomy" id="43335"/>
    <lineage>
        <taxon>Eukaryota</taxon>
        <taxon>Viridiplantae</taxon>
        <taxon>Streptophyta</taxon>
        <taxon>Embryophyta</taxon>
        <taxon>Tracheophyta</taxon>
        <taxon>Spermatophyta</taxon>
        <taxon>Magnoliopsida</taxon>
        <taxon>eudicotyledons</taxon>
        <taxon>Gunneridae</taxon>
        <taxon>Pentapetalae</taxon>
        <taxon>rosids</taxon>
        <taxon>fabids</taxon>
        <taxon>Malpighiales</taxon>
        <taxon>Salicaceae</taxon>
        <taxon>Saliceae</taxon>
        <taxon>Populus</taxon>
    </lineage>
</organism>
<evidence type="ECO:0000313" key="1">
    <source>
        <dbReference type="EMBL" id="KAL3598832.1"/>
    </source>
</evidence>